<proteinExistence type="predicted"/>
<dbReference type="AlphaFoldDB" id="A0A859FAU3"/>
<reference evidence="2" key="1">
    <citation type="submission" date="2019-07" db="EMBL/GenBank/DDBJ databases">
        <title>Bacillus alkalisoli sp. nov. isolated from saline soil.</title>
        <authorList>
            <person name="Sun J.-Q."/>
            <person name="Xu L."/>
        </authorList>
    </citation>
    <scope>NUCLEOTIDE SEQUENCE [LARGE SCALE GENOMIC DNA]</scope>
    <source>
        <strain evidence="2">M4U3P1</strain>
    </source>
</reference>
<accession>A0A859FAU3</accession>
<sequence length="110" mass="12388">MGEQYNDLIGDIIKKSGGLGDIKGKGEPLPKEYMERDTYQQFQKIARDQGFLPEWLQVQKLIYQKLVSANASDLDSINALIRRYNKLCPAPMQKGLVDAGTLKTASAKWK</sequence>
<keyword evidence="2" id="KW-1185">Reference proteome</keyword>
<dbReference type="EMBL" id="CP041372">
    <property type="protein sequence ID" value="QKS70060.1"/>
    <property type="molecule type" value="Genomic_DNA"/>
</dbReference>
<gene>
    <name evidence="1" type="ORF">FLK61_25135</name>
</gene>
<name>A0A859FAU3_9BACI</name>
<dbReference type="KEGG" id="psua:FLK61_25135"/>
<dbReference type="RefSeq" id="WP_176008104.1">
    <property type="nucleotide sequence ID" value="NZ_CP041372.2"/>
</dbReference>
<protein>
    <submittedName>
        <fullName evidence="1">DUF1992 domain-containing protein</fullName>
    </submittedName>
</protein>
<organism evidence="1 2">
    <name type="scientific">Paenalkalicoccus suaedae</name>
    <dbReference type="NCBI Taxonomy" id="2592382"/>
    <lineage>
        <taxon>Bacteria</taxon>
        <taxon>Bacillati</taxon>
        <taxon>Bacillota</taxon>
        <taxon>Bacilli</taxon>
        <taxon>Bacillales</taxon>
        <taxon>Bacillaceae</taxon>
        <taxon>Paenalkalicoccus</taxon>
    </lineage>
</organism>
<dbReference type="Proteomes" id="UP000318138">
    <property type="component" value="Chromosome"/>
</dbReference>
<evidence type="ECO:0000313" key="2">
    <source>
        <dbReference type="Proteomes" id="UP000318138"/>
    </source>
</evidence>
<evidence type="ECO:0000313" key="1">
    <source>
        <dbReference type="EMBL" id="QKS70060.1"/>
    </source>
</evidence>